<comment type="caution">
    <text evidence="4">The sequence shown here is derived from an EMBL/GenBank/DDBJ whole genome shotgun (WGS) entry which is preliminary data.</text>
</comment>
<dbReference type="Proteomes" id="UP000030111">
    <property type="component" value="Unassembled WGS sequence"/>
</dbReference>
<dbReference type="EMBL" id="JRLY01000030">
    <property type="protein sequence ID" value="KGO90984.1"/>
    <property type="molecule type" value="Genomic_DNA"/>
</dbReference>
<dbReference type="eggNOG" id="COG3291">
    <property type="taxonomic scope" value="Bacteria"/>
</dbReference>
<protein>
    <submittedName>
        <fullName evidence="4">Uncharacterized protein</fullName>
    </submittedName>
</protein>
<evidence type="ECO:0000256" key="1">
    <source>
        <dbReference type="SAM" id="SignalP"/>
    </source>
</evidence>
<dbReference type="Gene3D" id="2.60.40.10">
    <property type="entry name" value="Immunoglobulins"/>
    <property type="match status" value="5"/>
</dbReference>
<accession>A0A0A2MFB8</accession>
<dbReference type="PROSITE" id="PS50853">
    <property type="entry name" value="FN3"/>
    <property type="match status" value="4"/>
</dbReference>
<feature type="chain" id="PRO_5001991344" evidence="1">
    <location>
        <begin position="20"/>
        <end position="2354"/>
    </location>
</feature>
<dbReference type="Gene3D" id="2.60.120.200">
    <property type="match status" value="1"/>
</dbReference>
<feature type="domain" description="Fibronectin type-III" evidence="3">
    <location>
        <begin position="646"/>
        <end position="736"/>
    </location>
</feature>
<dbReference type="InterPro" id="IPR003961">
    <property type="entry name" value="FN3_dom"/>
</dbReference>
<keyword evidence="5" id="KW-1185">Reference proteome</keyword>
<organism evidence="4 5">
    <name type="scientific">Flavobacterium subsaxonicum WB 4.1-42 = DSM 21790</name>
    <dbReference type="NCBI Taxonomy" id="1121898"/>
    <lineage>
        <taxon>Bacteria</taxon>
        <taxon>Pseudomonadati</taxon>
        <taxon>Bacteroidota</taxon>
        <taxon>Flavobacteriia</taxon>
        <taxon>Flavobacteriales</taxon>
        <taxon>Flavobacteriaceae</taxon>
        <taxon>Flavobacterium</taxon>
    </lineage>
</organism>
<dbReference type="GO" id="GO:0043235">
    <property type="term" value="C:receptor complex"/>
    <property type="evidence" value="ECO:0007669"/>
    <property type="project" value="TreeGrafter"/>
</dbReference>
<feature type="domain" description="Fibronectin type-III" evidence="3">
    <location>
        <begin position="847"/>
        <end position="941"/>
    </location>
</feature>
<dbReference type="PROSITE" id="PS50835">
    <property type="entry name" value="IG_LIKE"/>
    <property type="match status" value="1"/>
</dbReference>
<sequence>MKKTTLIFFMFFISLCSYAQLALEGFEGTWTEQTTTGAGGPTGWALANIGNGSQVWWVQGDGSAQQPALNGTHAAFLDKENVTTNTFSEDWLITKSFPLPANPQLHFYSKLFFNADQSTQFKIYICKTTANAQTNTTGYGAPIVEWTELQLNPVQLAWTEKKVDLTVPSTIATGDMVYLAFVMKGDNAERWAIDDVSVTAKCFDPTTLTSDNETLTTAELSWANPSGATTWEIEVLEAEPAPTGSGQEYSGTLPFVAGTPGYDFQLEEDTDYKYYVRALCGDGGVSDWVGPFFFSTVGLGDSCSAPVVIPALPYSVSDNTSGYADTNYEGSPGATGCGVNYGYMDGNNVVYAYEAEFTGVISLDLTNNSAYSGMFVYDSCADIGVECIGGGISSWTPTPISIPTLSVTAGTTYYIVISTSPSPQTTPFTLTIQQVNCEKPVGLLTTNIGMTSADLSWTNPSGATSWQLYVQTPNAGIPAGAGTTVTDNTEFTVTQTNLGANLVTASPYEYYVRADCGNGTFSAWAGPYAFNTMICEAADQCTYTFVLTDSFGDGWNGNTMTVSQNGITIATLSLTSGYGTSVPVQVCNGVPLQLFWNSGGSWSTEVGVSIQNSFAQTFYTKAAGVGAPNSVLYTGDVDCDTPMCLAPTGLTATNITNTSADLGWAGQPTGDWEYYVVEAGGAAPTDADAIPTSTNPVTVAIEEATNYVFYVRMVCSDTQNSPWAGPYAFSSDSCPAEEQCDYTFIMTSSWGAGWYGAQMQISQNGINVATIGSTFTTGATQAVTVPLCTGLPFQVQWTNGGNYSYIVGLQIVNGFDQTLFTMLPYEGTVGTAIYTGAADCLVPACLPPTGLYTENATMTTIDLGWDGPATADYEYYIVNVDENEAAPTDASTPTGSSATNPAVGVGGLTAATNYEYYVRIVCDEDTSSSWAGPFPFHTTVCEAADQCLYTFTMQSQNGWGYEGNTMTVYQAGVPVATFGDEFTWGVPDMYEHSVQIPLCADTEISIYWNTGGWDVSDKGLIVYSPFMEDIFVKPFGTGAQGSTIFTGIPSCEAPLCPKPQNLTIENIELTTAEFGWDEMGAATQWEVTVVAYQADAPDPDAAVVTTMLTNDNPVDLADFVTLTPGTTYSAYVRAICGGDNGNSTWSGPETFTTAVANDDCDGALPLPVNPGADCVENVSGTVTGATSSGVTPSCMWGEPMYDVWYSFVATGPSHAVEISNAVGGYYYLNISTGGCGDDAEEVYCGYNQSVVLDDLEPGETYYVMVHTTYIYGALTSFDLCVTTPEPPITVSSTEYTNEELVQEVFLGSDCALVSNVISSTGTTQNGIGYFEANGSSFPFATGIVLVSGDAEDDVPGPNSYVVSSTWENAAVETMLENEIGVAAGSCHGGTSLQFDFSPLVDLPVNHELFRFIFASEEYNNSSFECTYSDVFAFILTDLETNETYNLAVIPGTTTPILVTTIHEANASCTAANAQYFGQHNSLLAPINFNGQTTDMSAYLPIELLEGHNYRMQMAVANQLDSAYSSAVFLLGGSLDIGSIPLGDDMTVDTNNAICDQGDVTLNSNLDPEVYTFQWLQDGVVMDGETDPTLLVTEPGQYTLQASVIGADCVREGNITIEFYEPVAVITQDPVDLTICDADGYATFDLTENTPIVLTGLDASIYTVTYYLTQADAEAQTNAIDPATAFTNTTQYNQTIYVRIILTSGQCYAIKSFELNVQDFTPVFTPIPADVTLCGGASGTIGVNVTNPQPGITYTWTLDGVDLTDTTSSITVTDAGVYVVTIDNGGCTATATVTVTTVAAPTATIAYAGPFCSNGAPAAVTLTGSTGGVYSAAPIAGETGTLVIDATTGTITMAGSTPGTYIVTYSIAQSGSCDAFTTTTQVVINEAPEATIEYTSSVFCSNAGVVIPGIIGTGGGTFTASNGLAIDPATGAIDTATEGTYTITYTIAASGACAEVVATFEVTISAQAVATITYGTAPYCSDAGNATVTQTGVPGGVYSAPTGVVIDPATGQIDLAASAAGTFEVTYTVAATGGCDPVVATTSVTITTLPTAGFTYASATVCQNATNTSVVLNTGATAGVFTVDNAGLIIDAATGAINPATSQVGTYVVTNTIAAAGGCAEVTATFTVNVIAAPVPTFTYASVAYCQDEATNPSPILTDAAGTFSASPAGLSINAATGVIDLAASTAGTYTVSNTVAGTADCPSVTATTTITITALPVVTVVHECINNEYTLSVSFENDLVNNPDTVSYSWNSGSVELGTDETLVIRDGGTYSVTVTPLSGDCPATAEIVVESASCMVQKGISPNNDGLNDSFDLSGLDVRKLEIFNRYGKEVYSKSGYKNEWFGQTDGGDELPT</sequence>
<keyword evidence="1" id="KW-0732">Signal</keyword>
<dbReference type="OrthoDB" id="608579at2"/>
<dbReference type="Pfam" id="PF23759">
    <property type="entry name" value="GBD_T9SS_assoc"/>
    <property type="match status" value="1"/>
</dbReference>
<dbReference type="InterPro" id="IPR036116">
    <property type="entry name" value="FN3_sf"/>
</dbReference>
<reference evidence="4 5" key="1">
    <citation type="submission" date="2013-09" db="EMBL/GenBank/DDBJ databases">
        <authorList>
            <person name="Zeng Z."/>
            <person name="Chen C."/>
        </authorList>
    </citation>
    <scope>NUCLEOTIDE SEQUENCE [LARGE SCALE GENOMIC DNA]</scope>
    <source>
        <strain evidence="4 5">WB 4.1-42</strain>
    </source>
</reference>
<evidence type="ECO:0000313" key="4">
    <source>
        <dbReference type="EMBL" id="KGO90984.1"/>
    </source>
</evidence>
<dbReference type="InterPro" id="IPR056600">
    <property type="entry name" value="GBD_T9SS_assoc"/>
</dbReference>
<dbReference type="Pfam" id="PF13585">
    <property type="entry name" value="CHU_C"/>
    <property type="match status" value="1"/>
</dbReference>
<dbReference type="InterPro" id="IPR049804">
    <property type="entry name" value="Choice_anch_L"/>
</dbReference>
<dbReference type="InterPro" id="IPR013783">
    <property type="entry name" value="Ig-like_fold"/>
</dbReference>
<feature type="domain" description="Ig-like" evidence="2">
    <location>
        <begin position="1721"/>
        <end position="1795"/>
    </location>
</feature>
<feature type="domain" description="Fibronectin type-III" evidence="3">
    <location>
        <begin position="1058"/>
        <end position="1156"/>
    </location>
</feature>
<dbReference type="SMART" id="SM00060">
    <property type="entry name" value="FN3"/>
    <property type="match status" value="6"/>
</dbReference>
<feature type="non-terminal residue" evidence="4">
    <location>
        <position position="2354"/>
    </location>
</feature>
<dbReference type="NCBIfam" id="NF038128">
    <property type="entry name" value="choice_anch_J"/>
    <property type="match status" value="1"/>
</dbReference>
<evidence type="ECO:0000259" key="2">
    <source>
        <dbReference type="PROSITE" id="PS50835"/>
    </source>
</evidence>
<proteinExistence type="predicted"/>
<evidence type="ECO:0000259" key="3">
    <source>
        <dbReference type="PROSITE" id="PS50853"/>
    </source>
</evidence>
<dbReference type="SUPFAM" id="SSF48726">
    <property type="entry name" value="Immunoglobulin"/>
    <property type="match status" value="1"/>
</dbReference>
<dbReference type="InterPro" id="IPR007110">
    <property type="entry name" value="Ig-like_dom"/>
</dbReference>
<dbReference type="STRING" id="1121898.GCA_000422725_03916"/>
<feature type="domain" description="Fibronectin type-III" evidence="3">
    <location>
        <begin position="204"/>
        <end position="299"/>
    </location>
</feature>
<dbReference type="NCBIfam" id="NF038133">
    <property type="entry name" value="choice_anch_L"/>
    <property type="match status" value="1"/>
</dbReference>
<dbReference type="PANTHER" id="PTHR46957:SF10">
    <property type="entry name" value="PROTEIN TYROSINE PHOSPHATASE, RECEPTOR TYPE, H"/>
    <property type="match status" value="1"/>
</dbReference>
<gene>
    <name evidence="4" type="ORF">Q766_20305</name>
</gene>
<dbReference type="InterPro" id="IPR036179">
    <property type="entry name" value="Ig-like_dom_sf"/>
</dbReference>
<dbReference type="CDD" id="cd00063">
    <property type="entry name" value="FN3"/>
    <property type="match status" value="2"/>
</dbReference>
<dbReference type="SUPFAM" id="SSF49265">
    <property type="entry name" value="Fibronectin type III"/>
    <property type="match status" value="5"/>
</dbReference>
<name>A0A0A2MFB8_9FLAO</name>
<evidence type="ECO:0000313" key="5">
    <source>
        <dbReference type="Proteomes" id="UP000030111"/>
    </source>
</evidence>
<dbReference type="PANTHER" id="PTHR46957">
    <property type="entry name" value="CYTOKINE RECEPTOR"/>
    <property type="match status" value="1"/>
</dbReference>
<dbReference type="RefSeq" id="WP_035755077.1">
    <property type="nucleotide sequence ID" value="NZ_JRLY01000030.1"/>
</dbReference>
<dbReference type="InterPro" id="IPR050713">
    <property type="entry name" value="RTP_Phos/Ushers"/>
</dbReference>
<feature type="signal peptide" evidence="1">
    <location>
        <begin position="1"/>
        <end position="19"/>
    </location>
</feature>